<evidence type="ECO:0000256" key="12">
    <source>
        <dbReference type="ARBA" id="ARBA00023317"/>
    </source>
</evidence>
<evidence type="ECO:0000313" key="16">
    <source>
        <dbReference type="EMBL" id="RAO95061.1"/>
    </source>
</evidence>
<keyword evidence="11 14" id="KW-0324">Glycolysis</keyword>
<comment type="similarity">
    <text evidence="3 14">Belongs to the pyruvate kinase family.</text>
</comment>
<keyword evidence="7" id="KW-0547">Nucleotide-binding</keyword>
<dbReference type="PANTHER" id="PTHR11817">
    <property type="entry name" value="PYRUVATE KINASE"/>
    <property type="match status" value="1"/>
</dbReference>
<gene>
    <name evidence="16" type="primary">pyk</name>
    <name evidence="16" type="ORF">DNK47_01800</name>
</gene>
<organism evidence="16 17">
    <name type="scientific">Mycoplasma wenyonii</name>
    <dbReference type="NCBI Taxonomy" id="65123"/>
    <lineage>
        <taxon>Bacteria</taxon>
        <taxon>Bacillati</taxon>
        <taxon>Mycoplasmatota</taxon>
        <taxon>Mollicutes</taxon>
        <taxon>Mycoplasmataceae</taxon>
        <taxon>Mycoplasma</taxon>
    </lineage>
</organism>
<dbReference type="SUPFAM" id="SSF51621">
    <property type="entry name" value="Phosphoenolpyruvate/pyruvate domain"/>
    <property type="match status" value="1"/>
</dbReference>
<proteinExistence type="inferred from homology"/>
<dbReference type="NCBIfam" id="TIGR01064">
    <property type="entry name" value="pyruv_kin"/>
    <property type="match status" value="1"/>
</dbReference>
<keyword evidence="10 14" id="KW-0460">Magnesium</keyword>
<evidence type="ECO:0000256" key="4">
    <source>
        <dbReference type="ARBA" id="ARBA00012142"/>
    </source>
</evidence>
<dbReference type="GO" id="GO:0016301">
    <property type="term" value="F:kinase activity"/>
    <property type="evidence" value="ECO:0007669"/>
    <property type="project" value="UniProtKB-KW"/>
</dbReference>
<keyword evidence="6" id="KW-0479">Metal-binding</keyword>
<evidence type="ECO:0000259" key="15">
    <source>
        <dbReference type="Pfam" id="PF00224"/>
    </source>
</evidence>
<evidence type="ECO:0000256" key="2">
    <source>
        <dbReference type="ARBA" id="ARBA00004997"/>
    </source>
</evidence>
<name>A0A328PUH2_9MOLU</name>
<comment type="catalytic activity">
    <reaction evidence="14">
        <text>pyruvate + ATP = phosphoenolpyruvate + ADP + H(+)</text>
        <dbReference type="Rhea" id="RHEA:18157"/>
        <dbReference type="ChEBI" id="CHEBI:15361"/>
        <dbReference type="ChEBI" id="CHEBI:15378"/>
        <dbReference type="ChEBI" id="CHEBI:30616"/>
        <dbReference type="ChEBI" id="CHEBI:58702"/>
        <dbReference type="ChEBI" id="CHEBI:456216"/>
        <dbReference type="EC" id="2.7.1.40"/>
    </reaction>
</comment>
<keyword evidence="8 14" id="KW-0418">Kinase</keyword>
<evidence type="ECO:0000256" key="5">
    <source>
        <dbReference type="ARBA" id="ARBA00022679"/>
    </source>
</evidence>
<evidence type="ECO:0000256" key="9">
    <source>
        <dbReference type="ARBA" id="ARBA00022840"/>
    </source>
</evidence>
<reference evidence="17" key="1">
    <citation type="submission" date="2018-06" db="EMBL/GenBank/DDBJ databases">
        <authorList>
            <person name="Martinez Ocampo F."/>
            <person name="Quiroz Castaneda R.E."/>
            <person name="Rojas Lopez X."/>
        </authorList>
    </citation>
    <scope>NUCLEOTIDE SEQUENCE [LARGE SCALE GENOMIC DNA]</scope>
    <source>
        <strain evidence="17">INIFAP02</strain>
    </source>
</reference>
<keyword evidence="17" id="KW-1185">Reference proteome</keyword>
<evidence type="ECO:0000256" key="11">
    <source>
        <dbReference type="ARBA" id="ARBA00023152"/>
    </source>
</evidence>
<dbReference type="Gene3D" id="2.40.33.10">
    <property type="entry name" value="PK beta-barrel domain-like"/>
    <property type="match status" value="1"/>
</dbReference>
<evidence type="ECO:0000256" key="10">
    <source>
        <dbReference type="ARBA" id="ARBA00022842"/>
    </source>
</evidence>
<dbReference type="InterPro" id="IPR015813">
    <property type="entry name" value="Pyrv/PenolPyrv_kinase-like_dom"/>
</dbReference>
<evidence type="ECO:0000256" key="14">
    <source>
        <dbReference type="RuleBase" id="RU000504"/>
    </source>
</evidence>
<evidence type="ECO:0000256" key="8">
    <source>
        <dbReference type="ARBA" id="ARBA00022777"/>
    </source>
</evidence>
<comment type="caution">
    <text evidence="16">The sequence shown here is derived from an EMBL/GenBank/DDBJ whole genome shotgun (WGS) entry which is preliminary data.</text>
</comment>
<dbReference type="Pfam" id="PF00224">
    <property type="entry name" value="PK"/>
    <property type="match status" value="1"/>
</dbReference>
<dbReference type="RefSeq" id="WP_112665403.1">
    <property type="nucleotide sequence ID" value="NZ_QKVO01000005.1"/>
</dbReference>
<dbReference type="GO" id="GO:0004743">
    <property type="term" value="F:pyruvate kinase activity"/>
    <property type="evidence" value="ECO:0007669"/>
    <property type="project" value="UniProtKB-UniRule"/>
</dbReference>
<evidence type="ECO:0000256" key="7">
    <source>
        <dbReference type="ARBA" id="ARBA00022741"/>
    </source>
</evidence>
<evidence type="ECO:0000256" key="1">
    <source>
        <dbReference type="ARBA" id="ARBA00001958"/>
    </source>
</evidence>
<dbReference type="SUPFAM" id="SSF50800">
    <property type="entry name" value="PK beta-barrel domain-like"/>
    <property type="match status" value="1"/>
</dbReference>
<dbReference type="GO" id="GO:0030955">
    <property type="term" value="F:potassium ion binding"/>
    <property type="evidence" value="ECO:0007669"/>
    <property type="project" value="UniProtKB-UniRule"/>
</dbReference>
<dbReference type="EMBL" id="QKVO01000005">
    <property type="protein sequence ID" value="RAO95061.1"/>
    <property type="molecule type" value="Genomic_DNA"/>
</dbReference>
<dbReference type="GO" id="GO:0005524">
    <property type="term" value="F:ATP binding"/>
    <property type="evidence" value="ECO:0007669"/>
    <property type="project" value="UniProtKB-KW"/>
</dbReference>
<dbReference type="InterPro" id="IPR001697">
    <property type="entry name" value="Pyr_Knase"/>
</dbReference>
<keyword evidence="9" id="KW-0067">ATP-binding</keyword>
<dbReference type="EC" id="2.7.1.40" evidence="4 13"/>
<dbReference type="OrthoDB" id="9812123at2"/>
<accession>A0A328PUH2</accession>
<evidence type="ECO:0000256" key="3">
    <source>
        <dbReference type="ARBA" id="ARBA00008663"/>
    </source>
</evidence>
<keyword evidence="5 14" id="KW-0808">Transferase</keyword>
<dbReference type="Proteomes" id="UP000249762">
    <property type="component" value="Unassembled WGS sequence"/>
</dbReference>
<dbReference type="InterPro" id="IPR011037">
    <property type="entry name" value="Pyrv_Knase-like_insert_dom_sf"/>
</dbReference>
<protein>
    <recommendedName>
        <fullName evidence="4 13">Pyruvate kinase</fullName>
        <ecNumber evidence="4 13">2.7.1.40</ecNumber>
    </recommendedName>
</protein>
<comment type="cofactor">
    <cofactor evidence="1">
        <name>K(+)</name>
        <dbReference type="ChEBI" id="CHEBI:29103"/>
    </cofactor>
</comment>
<feature type="domain" description="Pyruvate kinase barrel" evidence="15">
    <location>
        <begin position="9"/>
        <end position="374"/>
    </location>
</feature>
<dbReference type="InterPro" id="IPR015793">
    <property type="entry name" value="Pyrv_Knase_brl"/>
</dbReference>
<sequence>MPSFKLGCTKIVATIGPAITLQLQINSERNKSNPEYLKVLNLFTELFFNGLSCIRFNFSHSNNEERLFRLEVWRDAKEEFYKIFNKIEQGGNSPNKVRFLFPIAELADTKGPEIRVWDMKEKEKGQLYRRGEIIEIFCKDKKAGDATCFSVTDSTAKYNMALDCSVGEKVLVDDGKLSLLIQSVDVDSGVVRVMVENDHYLKANKRVNLPNADYSLPFVSEKDRGDILFSLEQSFQFIALSFVNKLEDILEVRKLIKENCTGKKLPLIISKIETTQCLKNIDAVIKESDGIMIARGDLALESPYYHVPYWTKEILRKTAKAKKFTIVATQMLDSLERTVVPTRAEVADVYRAAELTSDSTMLSGETAQGLFPSIALATMSEIIKAAEKKCNYEKLFTHFSRENKSERLRTLSSQFFSEIDKLTTIIACFLFADELLEEEINQLSSLKLPFPFVVFYRKKSYLEAESDFELKCSAINRGIYKIALVGSTDESLEDCSKTFLELCGYPSKSQIALYQAKELRFISS</sequence>
<dbReference type="InterPro" id="IPR040442">
    <property type="entry name" value="Pyrv_kinase-like_dom_sf"/>
</dbReference>
<dbReference type="UniPathway" id="UPA00109">
    <property type="reaction ID" value="UER00188"/>
</dbReference>
<dbReference type="GO" id="GO:0000287">
    <property type="term" value="F:magnesium ion binding"/>
    <property type="evidence" value="ECO:0007669"/>
    <property type="project" value="UniProtKB-UniRule"/>
</dbReference>
<comment type="pathway">
    <text evidence="2 14">Carbohydrate degradation; glycolysis; pyruvate from D-glyceraldehyde 3-phosphate: step 5/5.</text>
</comment>
<evidence type="ECO:0000256" key="6">
    <source>
        <dbReference type="ARBA" id="ARBA00022723"/>
    </source>
</evidence>
<keyword evidence="12 16" id="KW-0670">Pyruvate</keyword>
<dbReference type="AlphaFoldDB" id="A0A328PUH2"/>
<dbReference type="InterPro" id="IPR015806">
    <property type="entry name" value="Pyrv_Knase_insert_dom_sf"/>
</dbReference>
<dbReference type="PRINTS" id="PR01050">
    <property type="entry name" value="PYRUVTKNASE"/>
</dbReference>
<evidence type="ECO:0000256" key="13">
    <source>
        <dbReference type="NCBIfam" id="TIGR01064"/>
    </source>
</evidence>
<dbReference type="Gene3D" id="3.20.20.60">
    <property type="entry name" value="Phosphoenolpyruvate-binding domains"/>
    <property type="match status" value="1"/>
</dbReference>
<evidence type="ECO:0000313" key="17">
    <source>
        <dbReference type="Proteomes" id="UP000249762"/>
    </source>
</evidence>